<accession>A0A7W9HBN2</accession>
<evidence type="ECO:0000256" key="1">
    <source>
        <dbReference type="SAM" id="MobiDB-lite"/>
    </source>
</evidence>
<dbReference type="InterPro" id="IPR046675">
    <property type="entry name" value="DUF6545"/>
</dbReference>
<feature type="transmembrane region" description="Helical" evidence="2">
    <location>
        <begin position="142"/>
        <end position="164"/>
    </location>
</feature>
<feature type="domain" description="DUF6545" evidence="3">
    <location>
        <begin position="247"/>
        <end position="382"/>
    </location>
</feature>
<dbReference type="Proteomes" id="UP000590647">
    <property type="component" value="Unassembled WGS sequence"/>
</dbReference>
<name>A0A7W9HBN2_9ACTN</name>
<keyword evidence="2" id="KW-0812">Transmembrane</keyword>
<proteinExistence type="predicted"/>
<dbReference type="InterPro" id="IPR050039">
    <property type="entry name" value="MAB_1171c-like"/>
</dbReference>
<organism evidence="4 5">
    <name type="scientific">Streptomyces caelestis</name>
    <dbReference type="NCBI Taxonomy" id="36816"/>
    <lineage>
        <taxon>Bacteria</taxon>
        <taxon>Bacillati</taxon>
        <taxon>Actinomycetota</taxon>
        <taxon>Actinomycetes</taxon>
        <taxon>Kitasatosporales</taxon>
        <taxon>Streptomycetaceae</taxon>
        <taxon>Streptomyces</taxon>
    </lineage>
</organism>
<evidence type="ECO:0000313" key="5">
    <source>
        <dbReference type="Proteomes" id="UP000590647"/>
    </source>
</evidence>
<dbReference type="AlphaFoldDB" id="A0A7W9HBN2"/>
<evidence type="ECO:0000313" key="4">
    <source>
        <dbReference type="EMBL" id="MBB5799233.1"/>
    </source>
</evidence>
<keyword evidence="2" id="KW-0472">Membrane</keyword>
<dbReference type="Pfam" id="PF20182">
    <property type="entry name" value="DUF6545"/>
    <property type="match status" value="1"/>
</dbReference>
<evidence type="ECO:0000256" key="2">
    <source>
        <dbReference type="SAM" id="Phobius"/>
    </source>
</evidence>
<feature type="transmembrane region" description="Helical" evidence="2">
    <location>
        <begin position="103"/>
        <end position="122"/>
    </location>
</feature>
<dbReference type="NCBIfam" id="NF042915">
    <property type="entry name" value="MAB_1171c_fam"/>
    <property type="match status" value="1"/>
</dbReference>
<keyword evidence="5" id="KW-1185">Reference proteome</keyword>
<dbReference type="EMBL" id="JACHNE010000001">
    <property type="protein sequence ID" value="MBB5799233.1"/>
    <property type="molecule type" value="Genomic_DNA"/>
</dbReference>
<dbReference type="RefSeq" id="WP_184991392.1">
    <property type="nucleotide sequence ID" value="NZ_JACHNE010000001.1"/>
</dbReference>
<feature type="compositionally biased region" description="Basic and acidic residues" evidence="1">
    <location>
        <begin position="406"/>
        <end position="416"/>
    </location>
</feature>
<feature type="transmembrane region" description="Helical" evidence="2">
    <location>
        <begin position="62"/>
        <end position="82"/>
    </location>
</feature>
<keyword evidence="2" id="KW-1133">Transmembrane helix</keyword>
<sequence>MITFLHVFCSVAAWIGFCYMLNSYRRNRDDPALRYLCVTFGLSGISFTLLVPAVWIRLDSLIGVPNITALLASSGVICLVFGQQITLQYWNHPPAIARRKARTRIVLCGLTLAATTILFVNLEPLVRHPEDFSVYEGHSAYYFTYLLIYIGVYTSGEVIIARTSWKSAKETGNPHLRAGLQFLAVGACLTLGYSAIRLGNLFGSLFGVDLPHRNELSWLFGNTGAFLTIVGFTFPGWAPRLQPAYDWCVRFLAYHRLHSLWATMHQAIPEIALSPPGRRIYDFATVRELEYRLYRRVIEIRDGQLALLPYADCTSVVRAEAFARKSGLSEGAIRSVTAAVAISTALNRLPGGQPSCSDMRLPRATGSADSDLDSEVTELLAIWCELRSMIASNSWYWRSDEMRREVQGGGDPERVCAAHGSGAAA</sequence>
<gene>
    <name evidence="4" type="ORF">HDA41_007197</name>
</gene>
<feature type="transmembrane region" description="Helical" evidence="2">
    <location>
        <begin position="5"/>
        <end position="21"/>
    </location>
</feature>
<feature type="transmembrane region" description="Helical" evidence="2">
    <location>
        <begin position="216"/>
        <end position="237"/>
    </location>
</feature>
<comment type="caution">
    <text evidence="4">The sequence shown here is derived from an EMBL/GenBank/DDBJ whole genome shotgun (WGS) entry which is preliminary data.</text>
</comment>
<reference evidence="4 5" key="1">
    <citation type="submission" date="2020-08" db="EMBL/GenBank/DDBJ databases">
        <title>Sequencing the genomes of 1000 actinobacteria strains.</title>
        <authorList>
            <person name="Klenk H.-P."/>
        </authorList>
    </citation>
    <scope>NUCLEOTIDE SEQUENCE [LARGE SCALE GENOMIC DNA]</scope>
    <source>
        <strain evidence="4 5">DSM 40084</strain>
    </source>
</reference>
<evidence type="ECO:0000259" key="3">
    <source>
        <dbReference type="Pfam" id="PF20182"/>
    </source>
</evidence>
<feature type="transmembrane region" description="Helical" evidence="2">
    <location>
        <begin position="176"/>
        <end position="196"/>
    </location>
</feature>
<feature type="region of interest" description="Disordered" evidence="1">
    <location>
        <begin position="406"/>
        <end position="425"/>
    </location>
</feature>
<feature type="transmembrane region" description="Helical" evidence="2">
    <location>
        <begin position="33"/>
        <end position="56"/>
    </location>
</feature>
<protein>
    <recommendedName>
        <fullName evidence="3">DUF6545 domain-containing protein</fullName>
    </recommendedName>
</protein>